<gene>
    <name evidence="4" type="ORF">C7389_10839</name>
</gene>
<dbReference type="InterPro" id="IPR004370">
    <property type="entry name" value="4-OT-like_dom"/>
</dbReference>
<dbReference type="EMBL" id="SNVV01000008">
    <property type="protein sequence ID" value="TDN50796.1"/>
    <property type="molecule type" value="Genomic_DNA"/>
</dbReference>
<accession>A0A4R6DZH6</accession>
<reference evidence="4 5" key="1">
    <citation type="submission" date="2019-03" db="EMBL/GenBank/DDBJ databases">
        <title>Genomic Encyclopedia of Type Strains, Phase IV (KMG-IV): sequencing the most valuable type-strain genomes for metagenomic binning, comparative biology and taxonomic classification.</title>
        <authorList>
            <person name="Goeker M."/>
        </authorList>
    </citation>
    <scope>NUCLEOTIDE SEQUENCE [LARGE SCALE GENOMIC DNA]</scope>
    <source>
        <strain evidence="4 5">DSM 12121</strain>
    </source>
</reference>
<dbReference type="PANTHER" id="PTHR35530:SF1">
    <property type="entry name" value="2-HYDROXYMUCONATE TAUTOMERASE"/>
    <property type="match status" value="1"/>
</dbReference>
<dbReference type="OrthoDB" id="9804765at2"/>
<dbReference type="GO" id="GO:0016853">
    <property type="term" value="F:isomerase activity"/>
    <property type="evidence" value="ECO:0007669"/>
    <property type="project" value="UniProtKB-KW"/>
</dbReference>
<dbReference type="RefSeq" id="WP_133591171.1">
    <property type="nucleotide sequence ID" value="NZ_SNVV01000008.1"/>
</dbReference>
<keyword evidence="5" id="KW-1185">Reference proteome</keyword>
<evidence type="ECO:0000313" key="5">
    <source>
        <dbReference type="Proteomes" id="UP000295129"/>
    </source>
</evidence>
<feature type="domain" description="4-oxalocrotonate tautomerase-like" evidence="3">
    <location>
        <begin position="2"/>
        <end position="56"/>
    </location>
</feature>
<evidence type="ECO:0000313" key="4">
    <source>
        <dbReference type="EMBL" id="TDN50796.1"/>
    </source>
</evidence>
<evidence type="ECO:0000256" key="1">
    <source>
        <dbReference type="ARBA" id="ARBA00006723"/>
    </source>
</evidence>
<name>A0A4R6DZH6_9RHOO</name>
<comment type="similarity">
    <text evidence="1">Belongs to the 4-oxalocrotonate tautomerase family.</text>
</comment>
<keyword evidence="2" id="KW-0413">Isomerase</keyword>
<dbReference type="Proteomes" id="UP000295129">
    <property type="component" value="Unassembled WGS sequence"/>
</dbReference>
<dbReference type="InterPro" id="IPR014347">
    <property type="entry name" value="Tautomerase/MIF_sf"/>
</dbReference>
<sequence>MPIIEMHLMEGRTVEQKRAVAQAVTEAVTRSLGVRQDSVRILITEHGDEEFFVGGMNMAQRAAAQRAVAQAEERQ</sequence>
<dbReference type="AlphaFoldDB" id="A0A4R6DZH6"/>
<dbReference type="PANTHER" id="PTHR35530">
    <property type="entry name" value="TAUTOMERASE-RELATED"/>
    <property type="match status" value="1"/>
</dbReference>
<dbReference type="Gene3D" id="3.30.429.10">
    <property type="entry name" value="Macrophage Migration Inhibitory Factor"/>
    <property type="match status" value="1"/>
</dbReference>
<dbReference type="SUPFAM" id="SSF55331">
    <property type="entry name" value="Tautomerase/MIF"/>
    <property type="match status" value="1"/>
</dbReference>
<dbReference type="Pfam" id="PF01361">
    <property type="entry name" value="Tautomerase"/>
    <property type="match status" value="1"/>
</dbReference>
<comment type="caution">
    <text evidence="4">The sequence shown here is derived from an EMBL/GenBank/DDBJ whole genome shotgun (WGS) entry which is preliminary data.</text>
</comment>
<protein>
    <submittedName>
        <fullName evidence="4">4-oxalocrotonate tautomerase</fullName>
    </submittedName>
</protein>
<evidence type="ECO:0000259" key="3">
    <source>
        <dbReference type="Pfam" id="PF01361"/>
    </source>
</evidence>
<evidence type="ECO:0000256" key="2">
    <source>
        <dbReference type="ARBA" id="ARBA00023235"/>
    </source>
</evidence>
<organism evidence="4 5">
    <name type="scientific">Azoarcus indigens</name>
    <dbReference type="NCBI Taxonomy" id="29545"/>
    <lineage>
        <taxon>Bacteria</taxon>
        <taxon>Pseudomonadati</taxon>
        <taxon>Pseudomonadota</taxon>
        <taxon>Betaproteobacteria</taxon>
        <taxon>Rhodocyclales</taxon>
        <taxon>Zoogloeaceae</taxon>
        <taxon>Azoarcus</taxon>
    </lineage>
</organism>
<proteinExistence type="inferred from homology"/>